<evidence type="ECO:0000313" key="3">
    <source>
        <dbReference type="Proteomes" id="UP001140513"/>
    </source>
</evidence>
<feature type="compositionally biased region" description="Polar residues" evidence="1">
    <location>
        <begin position="140"/>
        <end position="159"/>
    </location>
</feature>
<comment type="caution">
    <text evidence="2">The sequence shown here is derived from an EMBL/GenBank/DDBJ whole genome shotgun (WGS) entry which is preliminary data.</text>
</comment>
<name>A0A9W8XEZ5_9PLEO</name>
<evidence type="ECO:0000313" key="2">
    <source>
        <dbReference type="EMBL" id="KAJ4348605.1"/>
    </source>
</evidence>
<protein>
    <submittedName>
        <fullName evidence="2">Uncharacterized protein</fullName>
    </submittedName>
</protein>
<keyword evidence="3" id="KW-1185">Reference proteome</keyword>
<dbReference type="RefSeq" id="XP_056067993.1">
    <property type="nucleotide sequence ID" value="XM_056218728.1"/>
</dbReference>
<gene>
    <name evidence="2" type="ORF">N0V89_009983</name>
</gene>
<dbReference type="Proteomes" id="UP001140513">
    <property type="component" value="Unassembled WGS sequence"/>
</dbReference>
<dbReference type="EMBL" id="JAPEUX010000007">
    <property type="protein sequence ID" value="KAJ4348605.1"/>
    <property type="molecule type" value="Genomic_DNA"/>
</dbReference>
<feature type="region of interest" description="Disordered" evidence="1">
    <location>
        <begin position="123"/>
        <end position="160"/>
    </location>
</feature>
<proteinExistence type="predicted"/>
<organism evidence="2 3">
    <name type="scientific">Didymosphaeria variabile</name>
    <dbReference type="NCBI Taxonomy" id="1932322"/>
    <lineage>
        <taxon>Eukaryota</taxon>
        <taxon>Fungi</taxon>
        <taxon>Dikarya</taxon>
        <taxon>Ascomycota</taxon>
        <taxon>Pezizomycotina</taxon>
        <taxon>Dothideomycetes</taxon>
        <taxon>Pleosporomycetidae</taxon>
        <taxon>Pleosporales</taxon>
        <taxon>Massarineae</taxon>
        <taxon>Didymosphaeriaceae</taxon>
        <taxon>Didymosphaeria</taxon>
    </lineage>
</organism>
<accession>A0A9W8XEZ5</accession>
<evidence type="ECO:0000256" key="1">
    <source>
        <dbReference type="SAM" id="MobiDB-lite"/>
    </source>
</evidence>
<sequence length="342" mass="39092">MPQYYPAEGVGQRTFAQIKEQSRGPRPKTYVTDSVKVWQNWYTALFGIAEPIPSYKLEETDFSRANDPAFQDDYRQRLKSTFLRVPLSHRVRVLEYHLKSQHDVELRILKDFIGKELIEEAHAARHQPPSATKRKVGVSRKQQPQASRRRTSGLSTSNDLAKATPKMYHPEQSRHHLEQDHVIDFVKDEIEDQPCLGLLHQSATDNLVATTFAGFPADAYSTPFGRLGHGSEFPGSFYDSQQPTFPCEDWTMSASMLDNTFLPTMTDTFNTLPQFSLDPFSIDPQPSLLWEHTDSIEEQSTEPCKVALLSTADRMARLPLQPNSLFQDFVPVDSEIYTQRRV</sequence>
<reference evidence="2" key="1">
    <citation type="submission" date="2022-10" db="EMBL/GenBank/DDBJ databases">
        <title>Tapping the CABI collections for fungal endophytes: first genome assemblies for Collariella, Neodidymelliopsis, Ascochyta clinopodiicola, Didymella pomorum, Didymosphaeria variabile, Neocosmospora piperis and Neocucurbitaria cava.</title>
        <authorList>
            <person name="Hill R."/>
        </authorList>
    </citation>
    <scope>NUCLEOTIDE SEQUENCE</scope>
    <source>
        <strain evidence="2">IMI 356815</strain>
    </source>
</reference>
<dbReference type="GeneID" id="80913513"/>
<dbReference type="AlphaFoldDB" id="A0A9W8XEZ5"/>